<sequence>MLSNNFIELKSMVFKKFEKNNLFQMSCSDVRERFHYLILLFIVVVQTMKEYNWSYDQFMVLLPYCISVVLIEIVVDWTKHAFITRFNEINFEVYQDYTISLAYDLASCKLKNAFADHSDLISRRMGFIPLPLGALVLRVVSGSIPIVGFWSYSCLFLVYLCLVKTQKEKMPQPRQCNSLPSSCHHSTEDLTKLAQAKSMPQSQSASASSRSKLEPGAPRWKATATFGGILRTSADTEPVKRRISLQEEVEFSEDSKS</sequence>
<evidence type="ECO:0000313" key="8">
    <source>
        <dbReference type="EMBL" id="GFY47570.1"/>
    </source>
</evidence>
<evidence type="ECO:0000256" key="5">
    <source>
        <dbReference type="ARBA" id="ARBA00023136"/>
    </source>
</evidence>
<dbReference type="Pfam" id="PF05346">
    <property type="entry name" value="DUF747"/>
    <property type="match status" value="1"/>
</dbReference>
<keyword evidence="3 7" id="KW-0812">Transmembrane</keyword>
<feature type="transmembrane region" description="Helical" evidence="7">
    <location>
        <begin position="58"/>
        <end position="75"/>
    </location>
</feature>
<comment type="subcellular location">
    <subcellularLocation>
        <location evidence="1">Membrane</location>
        <topology evidence="1">Multi-pass membrane protein</topology>
    </subcellularLocation>
</comment>
<feature type="transmembrane region" description="Helical" evidence="7">
    <location>
        <begin position="135"/>
        <end position="162"/>
    </location>
</feature>
<protein>
    <submittedName>
        <fullName evidence="8">Protein TAPT1 homolog</fullName>
    </submittedName>
</protein>
<dbReference type="PANTHER" id="PTHR13317">
    <property type="entry name" value="TRANSMEMBRANE ANTERIOR POSTERIOR TRANSFORMATION PROTEIN 1 HOMOLOG"/>
    <property type="match status" value="1"/>
</dbReference>
<dbReference type="PANTHER" id="PTHR13317:SF4">
    <property type="entry name" value="TRANSMEMBRANE ANTERIOR POSTERIOR TRANSFORMATION PROTEIN 1 HOMOLOG"/>
    <property type="match status" value="1"/>
</dbReference>
<gene>
    <name evidence="8" type="primary">CG7218</name>
    <name evidence="8" type="ORF">TNIN_127171</name>
</gene>
<comment type="caution">
    <text evidence="8">The sequence shown here is derived from an EMBL/GenBank/DDBJ whole genome shotgun (WGS) entry which is preliminary data.</text>
</comment>
<evidence type="ECO:0000256" key="2">
    <source>
        <dbReference type="ARBA" id="ARBA00008803"/>
    </source>
</evidence>
<accession>A0A8X6X619</accession>
<evidence type="ECO:0000256" key="1">
    <source>
        <dbReference type="ARBA" id="ARBA00004141"/>
    </source>
</evidence>
<evidence type="ECO:0000256" key="7">
    <source>
        <dbReference type="SAM" id="Phobius"/>
    </source>
</evidence>
<dbReference type="Proteomes" id="UP000886998">
    <property type="component" value="Unassembled WGS sequence"/>
</dbReference>
<feature type="region of interest" description="Disordered" evidence="6">
    <location>
        <begin position="194"/>
        <end position="229"/>
    </location>
</feature>
<dbReference type="GO" id="GO:0005789">
    <property type="term" value="C:endoplasmic reticulum membrane"/>
    <property type="evidence" value="ECO:0007669"/>
    <property type="project" value="TreeGrafter"/>
</dbReference>
<comment type="similarity">
    <text evidence="2">Belongs to the TAPT1 family.</text>
</comment>
<keyword evidence="4 7" id="KW-1133">Transmembrane helix</keyword>
<name>A0A8X6X619_9ARAC</name>
<reference evidence="8" key="1">
    <citation type="submission" date="2020-08" db="EMBL/GenBank/DDBJ databases">
        <title>Multicomponent nature underlies the extraordinary mechanical properties of spider dragline silk.</title>
        <authorList>
            <person name="Kono N."/>
            <person name="Nakamura H."/>
            <person name="Mori M."/>
            <person name="Yoshida Y."/>
            <person name="Ohtoshi R."/>
            <person name="Malay A.D."/>
            <person name="Moran D.A.P."/>
            <person name="Tomita M."/>
            <person name="Numata K."/>
            <person name="Arakawa K."/>
        </authorList>
    </citation>
    <scope>NUCLEOTIDE SEQUENCE</scope>
</reference>
<dbReference type="OrthoDB" id="29023at2759"/>
<keyword evidence="9" id="KW-1185">Reference proteome</keyword>
<feature type="transmembrane region" description="Helical" evidence="7">
    <location>
        <begin position="34"/>
        <end position="51"/>
    </location>
</feature>
<evidence type="ECO:0000256" key="3">
    <source>
        <dbReference type="ARBA" id="ARBA00022692"/>
    </source>
</evidence>
<dbReference type="InterPro" id="IPR008010">
    <property type="entry name" value="Tatp1"/>
</dbReference>
<evidence type="ECO:0000313" key="9">
    <source>
        <dbReference type="Proteomes" id="UP000886998"/>
    </source>
</evidence>
<keyword evidence="5 7" id="KW-0472">Membrane</keyword>
<proteinExistence type="inferred from homology"/>
<dbReference type="GO" id="GO:0045724">
    <property type="term" value="P:positive regulation of cilium assembly"/>
    <property type="evidence" value="ECO:0007669"/>
    <property type="project" value="TreeGrafter"/>
</dbReference>
<feature type="compositionally biased region" description="Low complexity" evidence="6">
    <location>
        <begin position="194"/>
        <end position="210"/>
    </location>
</feature>
<evidence type="ECO:0000256" key="4">
    <source>
        <dbReference type="ARBA" id="ARBA00022989"/>
    </source>
</evidence>
<evidence type="ECO:0000256" key="6">
    <source>
        <dbReference type="SAM" id="MobiDB-lite"/>
    </source>
</evidence>
<organism evidence="8 9">
    <name type="scientific">Trichonephila inaurata madagascariensis</name>
    <dbReference type="NCBI Taxonomy" id="2747483"/>
    <lineage>
        <taxon>Eukaryota</taxon>
        <taxon>Metazoa</taxon>
        <taxon>Ecdysozoa</taxon>
        <taxon>Arthropoda</taxon>
        <taxon>Chelicerata</taxon>
        <taxon>Arachnida</taxon>
        <taxon>Araneae</taxon>
        <taxon>Araneomorphae</taxon>
        <taxon>Entelegynae</taxon>
        <taxon>Araneoidea</taxon>
        <taxon>Nephilidae</taxon>
        <taxon>Trichonephila</taxon>
        <taxon>Trichonephila inaurata</taxon>
    </lineage>
</organism>
<dbReference type="AlphaFoldDB" id="A0A8X6X619"/>
<dbReference type="GO" id="GO:0036064">
    <property type="term" value="C:ciliary basal body"/>
    <property type="evidence" value="ECO:0007669"/>
    <property type="project" value="TreeGrafter"/>
</dbReference>
<dbReference type="EMBL" id="BMAV01006013">
    <property type="protein sequence ID" value="GFY47570.1"/>
    <property type="molecule type" value="Genomic_DNA"/>
</dbReference>